<evidence type="ECO:0000313" key="1">
    <source>
        <dbReference type="EMBL" id="GME71887.1"/>
    </source>
</evidence>
<dbReference type="EMBL" id="BSXS01000302">
    <property type="protein sequence ID" value="GME71887.1"/>
    <property type="molecule type" value="Genomic_DNA"/>
</dbReference>
<organism evidence="1 2">
    <name type="scientific">Ambrosiozyma monospora</name>
    <name type="common">Yeast</name>
    <name type="synonym">Endomycopsis monosporus</name>
    <dbReference type="NCBI Taxonomy" id="43982"/>
    <lineage>
        <taxon>Eukaryota</taxon>
        <taxon>Fungi</taxon>
        <taxon>Dikarya</taxon>
        <taxon>Ascomycota</taxon>
        <taxon>Saccharomycotina</taxon>
        <taxon>Pichiomycetes</taxon>
        <taxon>Pichiales</taxon>
        <taxon>Pichiaceae</taxon>
        <taxon>Ambrosiozyma</taxon>
    </lineage>
</organism>
<proteinExistence type="predicted"/>
<keyword evidence="2" id="KW-1185">Reference proteome</keyword>
<evidence type="ECO:0000313" key="2">
    <source>
        <dbReference type="Proteomes" id="UP001165064"/>
    </source>
</evidence>
<protein>
    <submittedName>
        <fullName evidence="1">Unnamed protein product</fullName>
    </submittedName>
</protein>
<reference evidence="1" key="1">
    <citation type="submission" date="2023-04" db="EMBL/GenBank/DDBJ databases">
        <title>Ambrosiozyma monospora NBRC 10751.</title>
        <authorList>
            <person name="Ichikawa N."/>
            <person name="Sato H."/>
            <person name="Tonouchi N."/>
        </authorList>
    </citation>
    <scope>NUCLEOTIDE SEQUENCE</scope>
    <source>
        <strain evidence="1">NBRC 10751</strain>
    </source>
</reference>
<name>A0ACB5SSQ5_AMBMO</name>
<comment type="caution">
    <text evidence="1">The sequence shown here is derived from an EMBL/GenBank/DDBJ whole genome shotgun (WGS) entry which is preliminary data.</text>
</comment>
<accession>A0ACB5SSQ5</accession>
<dbReference type="Proteomes" id="UP001165064">
    <property type="component" value="Unassembled WGS sequence"/>
</dbReference>
<sequence>MVLQQWNSTEQDISSKGFGFPLKFSQVAFDRYLSLRGDSHLKTLDDDQLIGFKRMFKLPFHEDRVELLFAEHTWTPVVRIDQKLNILPGVPRFFEILLDDGVAPNLKLGNNDDGNGKEIGVRYVTYYVTTKMSEIRFGPLISKKQQLINEKGLGVKIGSYPHFEVGFNTISVCGKLYDEEFMKSLVDELCSAVHGKQITADEEFQLSNNRSMDELQFLSDVK</sequence>
<gene>
    <name evidence="1" type="ORF">Amon02_000075000</name>
</gene>